<sequence length="58" mass="6833">MKISELENYLAQVKSEIGDIDIVYQCRNQHYSWLDKIRSHQLKVLKNTADTKLLISLQ</sequence>
<accession>A0A0A1W2D5</accession>
<dbReference type="RefSeq" id="WP_008199960.1">
    <property type="nucleotide sequence ID" value="NZ_BBPA01000077.1"/>
</dbReference>
<comment type="caution">
    <text evidence="1">The sequence shown here is derived from an EMBL/GenBank/DDBJ whole genome shotgun (WGS) entry which is preliminary data.</text>
</comment>
<evidence type="ECO:0000313" key="2">
    <source>
        <dbReference type="Proteomes" id="UP000030321"/>
    </source>
</evidence>
<evidence type="ECO:0000313" key="1">
    <source>
        <dbReference type="EMBL" id="GAL95888.1"/>
    </source>
</evidence>
<protein>
    <submittedName>
        <fullName evidence="1">Uncharacterized protein</fullName>
    </submittedName>
</protein>
<dbReference type="EMBL" id="BBPA01000077">
    <property type="protein sequence ID" value="GAL95888.1"/>
    <property type="molecule type" value="Genomic_DNA"/>
</dbReference>
<proteinExistence type="predicted"/>
<reference evidence="2" key="1">
    <citation type="journal article" date="2015" name="Genome">
        <title>Whole Genome Sequence of the Non-Microcystin-Producing Microcystis aeruginosa Strain NIES-44.</title>
        <authorList>
            <person name="Okano K."/>
            <person name="Miyata N."/>
            <person name="Ozaki Y."/>
        </authorList>
    </citation>
    <scope>NUCLEOTIDE SEQUENCE [LARGE SCALE GENOMIC DNA]</scope>
    <source>
        <strain evidence="2">NIES-44</strain>
    </source>
</reference>
<organism evidence="1 2">
    <name type="scientific">Microcystis aeruginosa NIES-44</name>
    <dbReference type="NCBI Taxonomy" id="449439"/>
    <lineage>
        <taxon>Bacteria</taxon>
        <taxon>Bacillati</taxon>
        <taxon>Cyanobacteriota</taxon>
        <taxon>Cyanophyceae</taxon>
        <taxon>Oscillatoriophycideae</taxon>
        <taxon>Chroococcales</taxon>
        <taxon>Microcystaceae</taxon>
        <taxon>Microcystis</taxon>
    </lineage>
</organism>
<dbReference type="Proteomes" id="UP000030321">
    <property type="component" value="Unassembled WGS sequence"/>
</dbReference>
<dbReference type="AlphaFoldDB" id="A0A0A1W2D5"/>
<gene>
    <name evidence="1" type="ORF">N44_04744</name>
</gene>
<name>A0A0A1W2D5_MICAE</name>